<evidence type="ECO:0000313" key="1">
    <source>
        <dbReference type="EMBL" id="PLN77405.1"/>
    </source>
</evidence>
<name>A0A2J5HJX4_9EURO</name>
<dbReference type="Proteomes" id="UP000235023">
    <property type="component" value="Unassembled WGS sequence"/>
</dbReference>
<gene>
    <name evidence="1" type="ORF">BDW42DRAFT_4201</name>
</gene>
<sequence length="193" mass="21387">MVLRTGMLTSPPLDTFAYRIVDAVYRSFTSESCPPHSADSPRILAHVHPRLFPVFLPSTVHVPFFDSPSLSALEVEASYFWLADDIDLLLHLRDFVFCDMLVRDQDKTRPICCAVHPFSSPRDLTCHAMRSDPAAIPRVLPFPSLDPLARSGCLRSICCLCSVPGTELYIVVGPGGYLIVSFLYSSYGACMSQ</sequence>
<evidence type="ECO:0000313" key="2">
    <source>
        <dbReference type="Proteomes" id="UP000235023"/>
    </source>
</evidence>
<keyword evidence="2" id="KW-1185">Reference proteome</keyword>
<dbReference type="EMBL" id="KZ559596">
    <property type="protein sequence ID" value="PLN77405.1"/>
    <property type="molecule type" value="Genomic_DNA"/>
</dbReference>
<dbReference type="AlphaFoldDB" id="A0A2J5HJX4"/>
<organism evidence="1 2">
    <name type="scientific">Aspergillus taichungensis</name>
    <dbReference type="NCBI Taxonomy" id="482145"/>
    <lineage>
        <taxon>Eukaryota</taxon>
        <taxon>Fungi</taxon>
        <taxon>Dikarya</taxon>
        <taxon>Ascomycota</taxon>
        <taxon>Pezizomycotina</taxon>
        <taxon>Eurotiomycetes</taxon>
        <taxon>Eurotiomycetidae</taxon>
        <taxon>Eurotiales</taxon>
        <taxon>Aspergillaceae</taxon>
        <taxon>Aspergillus</taxon>
        <taxon>Aspergillus subgen. Circumdati</taxon>
    </lineage>
</organism>
<accession>A0A2J5HJX4</accession>
<reference evidence="2" key="1">
    <citation type="submission" date="2017-12" db="EMBL/GenBank/DDBJ databases">
        <authorList>
            <consortium name="DOE Joint Genome Institute"/>
            <person name="Mondo S.J."/>
            <person name="Kjaerbolling I."/>
            <person name="Vesth T.C."/>
            <person name="Frisvad J.C."/>
            <person name="Nybo J.L."/>
            <person name="Theobald S."/>
            <person name="Kuo A."/>
            <person name="Bowyer P."/>
            <person name="Matsuda Y."/>
            <person name="Lyhne E.K."/>
            <person name="Kogle M.E."/>
            <person name="Clum A."/>
            <person name="Lipzen A."/>
            <person name="Salamov A."/>
            <person name="Ngan C.Y."/>
            <person name="Daum C."/>
            <person name="Chiniquy J."/>
            <person name="Barry K."/>
            <person name="LaButti K."/>
            <person name="Haridas S."/>
            <person name="Simmons B.A."/>
            <person name="Magnuson J.K."/>
            <person name="Mortensen U.H."/>
            <person name="Larsen T.O."/>
            <person name="Grigoriev I.V."/>
            <person name="Baker S.E."/>
            <person name="Andersen M.R."/>
            <person name="Nordberg H.P."/>
            <person name="Cantor M.N."/>
            <person name="Hua S.X."/>
        </authorList>
    </citation>
    <scope>NUCLEOTIDE SEQUENCE [LARGE SCALE GENOMIC DNA]</scope>
    <source>
        <strain evidence="2">IBT 19404</strain>
    </source>
</reference>
<protein>
    <submittedName>
        <fullName evidence="1">Uncharacterized protein</fullName>
    </submittedName>
</protein>
<proteinExistence type="predicted"/>